<dbReference type="EMBL" id="BLKT01000003">
    <property type="protein sequence ID" value="GFG56517.1"/>
    <property type="molecule type" value="Genomic_DNA"/>
</dbReference>
<sequence>MGQLDGKVALITGGSSGIGLESARSFAAEGAQVYLTGRRTEVVDAAVADIKSDTGFDVTGVVGDVSDLASLDALYATITERSGRLDVLVANAGSGRPIGLTEITEEHYDTTFDDNVKGLVFTVQKALPLLPEGASVVLMSSIAGISGQPGMSVYAATKAAIRNFARSWALELAPRGIRVSALCPGPVSTPGMSNVLEELGDEGAASITTPFGRLGDAKEIAAGAVFLASDQSSFLTGSDLILDGGANI</sequence>
<dbReference type="SMART" id="SM00822">
    <property type="entry name" value="PKS_KR"/>
    <property type="match status" value="1"/>
</dbReference>
<dbReference type="RefSeq" id="WP_067956087.1">
    <property type="nucleotide sequence ID" value="NZ_BAAAMC010000028.1"/>
</dbReference>
<dbReference type="InterPro" id="IPR002347">
    <property type="entry name" value="SDR_fam"/>
</dbReference>
<proteinExistence type="inferred from homology"/>
<dbReference type="PRINTS" id="PR00080">
    <property type="entry name" value="SDRFAMILY"/>
</dbReference>
<dbReference type="FunFam" id="3.40.50.720:FF:000084">
    <property type="entry name" value="Short-chain dehydrogenase reductase"/>
    <property type="match status" value="1"/>
</dbReference>
<dbReference type="Pfam" id="PF13561">
    <property type="entry name" value="adh_short_C2"/>
    <property type="match status" value="1"/>
</dbReference>
<dbReference type="GO" id="GO:0016491">
    <property type="term" value="F:oxidoreductase activity"/>
    <property type="evidence" value="ECO:0007669"/>
    <property type="project" value="UniProtKB-KW"/>
</dbReference>
<dbReference type="InterPro" id="IPR020904">
    <property type="entry name" value="Sc_DH/Rdtase_CS"/>
</dbReference>
<evidence type="ECO:0000313" key="5">
    <source>
        <dbReference type="Proteomes" id="UP000465241"/>
    </source>
</evidence>
<comment type="similarity">
    <text evidence="1">Belongs to the short-chain dehydrogenases/reductases (SDR) family.</text>
</comment>
<reference evidence="4 5" key="1">
    <citation type="journal article" date="2019" name="Emerg. Microbes Infect.">
        <title>Comprehensive subspecies identification of 175 nontuberculous mycobacteria species based on 7547 genomic profiles.</title>
        <authorList>
            <person name="Matsumoto Y."/>
            <person name="Kinjo T."/>
            <person name="Motooka D."/>
            <person name="Nabeya D."/>
            <person name="Jung N."/>
            <person name="Uechi K."/>
            <person name="Horii T."/>
            <person name="Iida T."/>
            <person name="Fujita J."/>
            <person name="Nakamura S."/>
        </authorList>
    </citation>
    <scope>NUCLEOTIDE SEQUENCE [LARGE SCALE GENOMIC DNA]</scope>
    <source>
        <strain evidence="4 5">JCM 13392</strain>
    </source>
</reference>
<dbReference type="AlphaFoldDB" id="A0A7I9WGV8"/>
<feature type="domain" description="Ketoreductase" evidence="3">
    <location>
        <begin position="7"/>
        <end position="185"/>
    </location>
</feature>
<gene>
    <name evidence="4" type="ORF">MMUR_06530</name>
</gene>
<name>A0A7I9WGV8_9MYCO</name>
<keyword evidence="2" id="KW-0560">Oxidoreductase</keyword>
<dbReference type="PRINTS" id="PR00081">
    <property type="entry name" value="GDHRDH"/>
</dbReference>
<dbReference type="PROSITE" id="PS00061">
    <property type="entry name" value="ADH_SHORT"/>
    <property type="match status" value="1"/>
</dbReference>
<dbReference type="Gene3D" id="3.40.50.720">
    <property type="entry name" value="NAD(P)-binding Rossmann-like Domain"/>
    <property type="match status" value="1"/>
</dbReference>
<evidence type="ECO:0000256" key="1">
    <source>
        <dbReference type="ARBA" id="ARBA00006484"/>
    </source>
</evidence>
<protein>
    <submittedName>
        <fullName evidence="4">Oxidoreductase</fullName>
    </submittedName>
</protein>
<dbReference type="CDD" id="cd05233">
    <property type="entry name" value="SDR_c"/>
    <property type="match status" value="1"/>
</dbReference>
<organism evidence="4 5">
    <name type="scientific">Mycolicibacterium murale</name>
    <dbReference type="NCBI Taxonomy" id="182220"/>
    <lineage>
        <taxon>Bacteria</taxon>
        <taxon>Bacillati</taxon>
        <taxon>Actinomycetota</taxon>
        <taxon>Actinomycetes</taxon>
        <taxon>Mycobacteriales</taxon>
        <taxon>Mycobacteriaceae</taxon>
        <taxon>Mycolicibacterium</taxon>
    </lineage>
</organism>
<dbReference type="InterPro" id="IPR036291">
    <property type="entry name" value="NAD(P)-bd_dom_sf"/>
</dbReference>
<accession>A0A7I9WGV8</accession>
<dbReference type="InterPro" id="IPR051122">
    <property type="entry name" value="SDR_DHRS6-like"/>
</dbReference>
<dbReference type="PANTHER" id="PTHR43477">
    <property type="entry name" value="DIHYDROANTICAPSIN 7-DEHYDROGENASE"/>
    <property type="match status" value="1"/>
</dbReference>
<evidence type="ECO:0000259" key="3">
    <source>
        <dbReference type="SMART" id="SM00822"/>
    </source>
</evidence>
<evidence type="ECO:0000256" key="2">
    <source>
        <dbReference type="ARBA" id="ARBA00023002"/>
    </source>
</evidence>
<dbReference type="InterPro" id="IPR057326">
    <property type="entry name" value="KR_dom"/>
</dbReference>
<comment type="caution">
    <text evidence="4">The sequence shown here is derived from an EMBL/GenBank/DDBJ whole genome shotgun (WGS) entry which is preliminary data.</text>
</comment>
<keyword evidence="5" id="KW-1185">Reference proteome</keyword>
<dbReference type="PANTHER" id="PTHR43477:SF1">
    <property type="entry name" value="DIHYDROANTICAPSIN 7-DEHYDROGENASE"/>
    <property type="match status" value="1"/>
</dbReference>
<dbReference type="Proteomes" id="UP000465241">
    <property type="component" value="Unassembled WGS sequence"/>
</dbReference>
<evidence type="ECO:0000313" key="4">
    <source>
        <dbReference type="EMBL" id="GFG56517.1"/>
    </source>
</evidence>
<dbReference type="SUPFAM" id="SSF51735">
    <property type="entry name" value="NAD(P)-binding Rossmann-fold domains"/>
    <property type="match status" value="1"/>
</dbReference>